<evidence type="ECO:0000256" key="1">
    <source>
        <dbReference type="SAM" id="MobiDB-lite"/>
    </source>
</evidence>
<evidence type="ECO:0008006" key="4">
    <source>
        <dbReference type="Google" id="ProtNLM"/>
    </source>
</evidence>
<name>A0AAV9H3H6_9PEZI</name>
<dbReference type="EMBL" id="MU865920">
    <property type="protein sequence ID" value="KAK4453471.1"/>
    <property type="molecule type" value="Genomic_DNA"/>
</dbReference>
<sequence length="627" mass="63712">MKTGVVLALAASAAAKGFRNFPPFNCPENTDNKCTDKQKPGFSFGDLNLGPFTGYNDFSWKGFTCGNKGGGGRFNNGGNGKTIGGVCTSDKKNSPSFGCGPKIDKFSLGSIFVKPEFDCDLEFIYDMPDGKTCKHRSFCKKGGSNIINKQCGGAKNVTIIFPPQPNKPKPVCSIDIETISFDCNPPKTTFTPPAPPATVPPTTTTSNSPVQSTPPSNPPAVSSPPVVPPAVSSPPVVPPAVPPAVSSPPVVPPAVSSPPVVPPVVSSVPPVVPPVVSIPPVVPSVETSTVVVSSTVTIPTTAVVTTTAVTTFETTSTVFSTVTSTITSCAPTVPDCNGGVKTTVVTVAVSTTICPATETITTVLTTSTDVTTVLTTTSVPVVVPPPVGSLTSNSPIVPTGPAKPPVDTLPCPDVVPKCLNTFLFDVKCNDNSDHACYCPDAIFVKNVMECLFAHGESETIISEAVIFFQGICAPFVPTNPGIVTGVPTYVTVTAPPTAVIPIFTTVTVDATTVLPCTDDAGEVIPSSSTTSTIFTTLTLPQVGFTTQSGSVGVIPVTLPPFPVETPKGPIGAPGGPGFFTTAAPTGPIGTGGVRPVPTGAVVTAGSGRVTAGLGFSVAIAVLAAMGL</sequence>
<gene>
    <name evidence="2" type="ORF">QBC34DRAFT_395728</name>
</gene>
<evidence type="ECO:0000313" key="2">
    <source>
        <dbReference type="EMBL" id="KAK4453471.1"/>
    </source>
</evidence>
<reference evidence="2" key="2">
    <citation type="submission" date="2023-05" db="EMBL/GenBank/DDBJ databases">
        <authorList>
            <consortium name="Lawrence Berkeley National Laboratory"/>
            <person name="Steindorff A."/>
            <person name="Hensen N."/>
            <person name="Bonometti L."/>
            <person name="Westerberg I."/>
            <person name="Brannstrom I.O."/>
            <person name="Guillou S."/>
            <person name="Cros-Aarteil S."/>
            <person name="Calhoun S."/>
            <person name="Haridas S."/>
            <person name="Kuo A."/>
            <person name="Mondo S."/>
            <person name="Pangilinan J."/>
            <person name="Riley R."/>
            <person name="Labutti K."/>
            <person name="Andreopoulos B."/>
            <person name="Lipzen A."/>
            <person name="Chen C."/>
            <person name="Yanf M."/>
            <person name="Daum C."/>
            <person name="Ng V."/>
            <person name="Clum A."/>
            <person name="Ohm R."/>
            <person name="Martin F."/>
            <person name="Silar P."/>
            <person name="Natvig D."/>
            <person name="Lalanne C."/>
            <person name="Gautier V."/>
            <person name="Ament-Velasquez S.L."/>
            <person name="Kruys A."/>
            <person name="Hutchinson M.I."/>
            <person name="Powell A.J."/>
            <person name="Barry K."/>
            <person name="Miller A.N."/>
            <person name="Grigoriev I.V."/>
            <person name="Debuchy R."/>
            <person name="Gladieux P."/>
            <person name="Thoren M.H."/>
            <person name="Johannesson H."/>
        </authorList>
    </citation>
    <scope>NUCLEOTIDE SEQUENCE</scope>
    <source>
        <strain evidence="2">PSN243</strain>
    </source>
</reference>
<feature type="compositionally biased region" description="Low complexity" evidence="1">
    <location>
        <begin position="200"/>
        <end position="214"/>
    </location>
</feature>
<keyword evidence="3" id="KW-1185">Reference proteome</keyword>
<feature type="region of interest" description="Disordered" evidence="1">
    <location>
        <begin position="185"/>
        <end position="257"/>
    </location>
</feature>
<protein>
    <recommendedName>
        <fullName evidence="4">Extracellular membrane protein CFEM domain-containing protein</fullName>
    </recommendedName>
</protein>
<dbReference type="AlphaFoldDB" id="A0AAV9H3H6"/>
<reference evidence="2" key="1">
    <citation type="journal article" date="2023" name="Mol. Phylogenet. Evol.">
        <title>Genome-scale phylogeny and comparative genomics of the fungal order Sordariales.</title>
        <authorList>
            <person name="Hensen N."/>
            <person name="Bonometti L."/>
            <person name="Westerberg I."/>
            <person name="Brannstrom I.O."/>
            <person name="Guillou S."/>
            <person name="Cros-Aarteil S."/>
            <person name="Calhoun S."/>
            <person name="Haridas S."/>
            <person name="Kuo A."/>
            <person name="Mondo S."/>
            <person name="Pangilinan J."/>
            <person name="Riley R."/>
            <person name="LaButti K."/>
            <person name="Andreopoulos B."/>
            <person name="Lipzen A."/>
            <person name="Chen C."/>
            <person name="Yan M."/>
            <person name="Daum C."/>
            <person name="Ng V."/>
            <person name="Clum A."/>
            <person name="Steindorff A."/>
            <person name="Ohm R.A."/>
            <person name="Martin F."/>
            <person name="Silar P."/>
            <person name="Natvig D.O."/>
            <person name="Lalanne C."/>
            <person name="Gautier V."/>
            <person name="Ament-Velasquez S.L."/>
            <person name="Kruys A."/>
            <person name="Hutchinson M.I."/>
            <person name="Powell A.J."/>
            <person name="Barry K."/>
            <person name="Miller A.N."/>
            <person name="Grigoriev I.V."/>
            <person name="Debuchy R."/>
            <person name="Gladieux P."/>
            <person name="Hiltunen Thoren M."/>
            <person name="Johannesson H."/>
        </authorList>
    </citation>
    <scope>NUCLEOTIDE SEQUENCE</scope>
    <source>
        <strain evidence="2">PSN243</strain>
    </source>
</reference>
<feature type="compositionally biased region" description="Pro residues" evidence="1">
    <location>
        <begin position="215"/>
        <end position="257"/>
    </location>
</feature>
<organism evidence="2 3">
    <name type="scientific">Podospora aff. communis PSN243</name>
    <dbReference type="NCBI Taxonomy" id="3040156"/>
    <lineage>
        <taxon>Eukaryota</taxon>
        <taxon>Fungi</taxon>
        <taxon>Dikarya</taxon>
        <taxon>Ascomycota</taxon>
        <taxon>Pezizomycotina</taxon>
        <taxon>Sordariomycetes</taxon>
        <taxon>Sordariomycetidae</taxon>
        <taxon>Sordariales</taxon>
        <taxon>Podosporaceae</taxon>
        <taxon>Podospora</taxon>
    </lineage>
</organism>
<accession>A0AAV9H3H6</accession>
<proteinExistence type="predicted"/>
<comment type="caution">
    <text evidence="2">The sequence shown here is derived from an EMBL/GenBank/DDBJ whole genome shotgun (WGS) entry which is preliminary data.</text>
</comment>
<evidence type="ECO:0000313" key="3">
    <source>
        <dbReference type="Proteomes" id="UP001321760"/>
    </source>
</evidence>
<dbReference type="Proteomes" id="UP001321760">
    <property type="component" value="Unassembled WGS sequence"/>
</dbReference>